<keyword evidence="2" id="KW-0472">Membrane</keyword>
<proteinExistence type="predicted"/>
<feature type="compositionally biased region" description="Polar residues" evidence="1">
    <location>
        <begin position="75"/>
        <end position="86"/>
    </location>
</feature>
<dbReference type="Proteomes" id="UP001597297">
    <property type="component" value="Unassembled WGS sequence"/>
</dbReference>
<sequence>MSKIKGLSLLLLGLGAFTIFCIFINGWVKERKDRRAITIEATSKSAEDEFVGDLLNNSTQLDAIQDSQTGGGSPAPTTTISNTPILQKQWESEPAPNLNDETEVSEEIQRSLEASASLREPKYTDPKSEYNSEFFKKFRAMRDARLKK</sequence>
<reference evidence="4" key="1">
    <citation type="journal article" date="2019" name="Int. J. Syst. Evol. Microbiol.">
        <title>The Global Catalogue of Microorganisms (GCM) 10K type strain sequencing project: providing services to taxonomists for standard genome sequencing and annotation.</title>
        <authorList>
            <consortium name="The Broad Institute Genomics Platform"/>
            <consortium name="The Broad Institute Genome Sequencing Center for Infectious Disease"/>
            <person name="Wu L."/>
            <person name="Ma J."/>
        </authorList>
    </citation>
    <scope>NUCLEOTIDE SEQUENCE [LARGE SCALE GENOMIC DNA]</scope>
    <source>
        <strain evidence="4">JCM 16545</strain>
    </source>
</reference>
<keyword evidence="2" id="KW-0812">Transmembrane</keyword>
<name>A0ABW5E6T5_9BACT</name>
<evidence type="ECO:0000256" key="2">
    <source>
        <dbReference type="SAM" id="Phobius"/>
    </source>
</evidence>
<accession>A0ABW5E6T5</accession>
<evidence type="ECO:0000256" key="1">
    <source>
        <dbReference type="SAM" id="MobiDB-lite"/>
    </source>
</evidence>
<feature type="region of interest" description="Disordered" evidence="1">
    <location>
        <begin position="63"/>
        <end position="130"/>
    </location>
</feature>
<organism evidence="3 4">
    <name type="scientific">Rubritalea spongiae</name>
    <dbReference type="NCBI Taxonomy" id="430797"/>
    <lineage>
        <taxon>Bacteria</taxon>
        <taxon>Pseudomonadati</taxon>
        <taxon>Verrucomicrobiota</taxon>
        <taxon>Verrucomicrobiia</taxon>
        <taxon>Verrucomicrobiales</taxon>
        <taxon>Rubritaleaceae</taxon>
        <taxon>Rubritalea</taxon>
    </lineage>
</organism>
<feature type="compositionally biased region" description="Basic and acidic residues" evidence="1">
    <location>
        <begin position="119"/>
        <end position="130"/>
    </location>
</feature>
<comment type="caution">
    <text evidence="3">The sequence shown here is derived from an EMBL/GenBank/DDBJ whole genome shotgun (WGS) entry which is preliminary data.</text>
</comment>
<protein>
    <submittedName>
        <fullName evidence="3">Uncharacterized protein</fullName>
    </submittedName>
</protein>
<keyword evidence="2" id="KW-1133">Transmembrane helix</keyword>
<evidence type="ECO:0000313" key="4">
    <source>
        <dbReference type="Proteomes" id="UP001597297"/>
    </source>
</evidence>
<dbReference type="EMBL" id="JBHUJC010000041">
    <property type="protein sequence ID" value="MFD2277380.1"/>
    <property type="molecule type" value="Genomic_DNA"/>
</dbReference>
<dbReference type="RefSeq" id="WP_377093834.1">
    <property type="nucleotide sequence ID" value="NZ_JBHSJM010000001.1"/>
</dbReference>
<evidence type="ECO:0000313" key="3">
    <source>
        <dbReference type="EMBL" id="MFD2277380.1"/>
    </source>
</evidence>
<gene>
    <name evidence="3" type="ORF">ACFSQZ_12940</name>
</gene>
<feature type="transmembrane region" description="Helical" evidence="2">
    <location>
        <begin position="6"/>
        <end position="28"/>
    </location>
</feature>
<keyword evidence="4" id="KW-1185">Reference proteome</keyword>